<evidence type="ECO:0000313" key="1">
    <source>
        <dbReference type="EMBL" id="SCU86361.1"/>
    </source>
</evidence>
<organism evidence="1">
    <name type="scientific">Cupriavidus necator</name>
    <name type="common">Alcaligenes eutrophus</name>
    <name type="synonym">Ralstonia eutropha</name>
    <dbReference type="NCBI Taxonomy" id="106590"/>
    <lineage>
        <taxon>Bacteria</taxon>
        <taxon>Pseudomonadati</taxon>
        <taxon>Pseudomonadota</taxon>
        <taxon>Betaproteobacteria</taxon>
        <taxon>Burkholderiales</taxon>
        <taxon>Burkholderiaceae</taxon>
        <taxon>Cupriavidus</taxon>
    </lineage>
</organism>
<proteinExistence type="predicted"/>
<dbReference type="EMBL" id="FMSH01000398">
    <property type="protein sequence ID" value="SCU86361.1"/>
    <property type="molecule type" value="Genomic_DNA"/>
</dbReference>
<reference evidence="1" key="1">
    <citation type="submission" date="2016-09" db="EMBL/GenBank/DDBJ databases">
        <authorList>
            <person name="Capua I."/>
            <person name="De Benedictis P."/>
            <person name="Joannis T."/>
            <person name="Lombin L.H."/>
            <person name="Cattoli G."/>
        </authorList>
    </citation>
    <scope>NUCLEOTIDE SEQUENCE</scope>
    <source>
        <strain evidence="1">B9</strain>
    </source>
</reference>
<sequence>MNGLRHPSPGAAVMVASIKNRIEEMSLPRFGTIELSEIPTDAVVGRSEGRNYRIVSGQSHLQAALRLTGRALVTDAVTHEQLGVASENGKYCTLGHDRGPMCPPGALVSRWHAGRSQSPGR</sequence>
<gene>
    <name evidence="1" type="ORF">CNECB9_4570008</name>
</gene>
<dbReference type="AlphaFoldDB" id="A0A1K0IYQ1"/>
<accession>A0A1K0IYQ1</accession>
<name>A0A1K0IYQ1_CUPNE</name>
<protein>
    <submittedName>
        <fullName evidence="1">Uncharacterized protein</fullName>
    </submittedName>
</protein>